<organism evidence="2 3">
    <name type="scientific">Patella caerulea</name>
    <name type="common">Rayed Mediterranean limpet</name>
    <dbReference type="NCBI Taxonomy" id="87958"/>
    <lineage>
        <taxon>Eukaryota</taxon>
        <taxon>Metazoa</taxon>
        <taxon>Spiralia</taxon>
        <taxon>Lophotrochozoa</taxon>
        <taxon>Mollusca</taxon>
        <taxon>Gastropoda</taxon>
        <taxon>Patellogastropoda</taxon>
        <taxon>Patelloidea</taxon>
        <taxon>Patellidae</taxon>
        <taxon>Patella</taxon>
    </lineage>
</organism>
<dbReference type="Pfam" id="PF10494">
    <property type="entry name" value="Stk19"/>
    <property type="match status" value="1"/>
</dbReference>
<evidence type="ECO:0000313" key="3">
    <source>
        <dbReference type="Proteomes" id="UP001347796"/>
    </source>
</evidence>
<dbReference type="PANTHER" id="PTHR15243:SF0">
    <property type="entry name" value="SERINE_THREONINE-PROTEIN KINASE 19"/>
    <property type="match status" value="1"/>
</dbReference>
<evidence type="ECO:0000256" key="1">
    <source>
        <dbReference type="ARBA" id="ARBA00093458"/>
    </source>
</evidence>
<proteinExistence type="inferred from homology"/>
<dbReference type="AlphaFoldDB" id="A0AAN8P5R5"/>
<dbReference type="PANTHER" id="PTHR15243">
    <property type="entry name" value="SERINE/THREONINE-PROTEIN KINASE 19"/>
    <property type="match status" value="1"/>
</dbReference>
<dbReference type="GO" id="GO:0046579">
    <property type="term" value="P:positive regulation of Ras protein signal transduction"/>
    <property type="evidence" value="ECO:0007669"/>
    <property type="project" value="TreeGrafter"/>
</dbReference>
<reference evidence="2 3" key="1">
    <citation type="submission" date="2024-01" db="EMBL/GenBank/DDBJ databases">
        <title>The genome of the rayed Mediterranean limpet Patella caerulea (Linnaeus, 1758).</title>
        <authorList>
            <person name="Anh-Thu Weber A."/>
            <person name="Halstead-Nussloch G."/>
        </authorList>
    </citation>
    <scope>NUCLEOTIDE SEQUENCE [LARGE SCALE GENOMIC DNA]</scope>
    <source>
        <strain evidence="2">AATW-2023a</strain>
        <tissue evidence="2">Whole specimen</tissue>
    </source>
</reference>
<comment type="caution">
    <text evidence="2">The sequence shown here is derived from an EMBL/GenBank/DDBJ whole genome shotgun (WGS) entry which is preliminary data.</text>
</comment>
<name>A0AAN8P5R5_PATCE</name>
<keyword evidence="3" id="KW-1185">Reference proteome</keyword>
<comment type="similarity">
    <text evidence="1">Belongs to the STK19 family.</text>
</comment>
<evidence type="ECO:0008006" key="4">
    <source>
        <dbReference type="Google" id="ProtNLM"/>
    </source>
</evidence>
<dbReference type="EMBL" id="JAZGQO010000014">
    <property type="protein sequence ID" value="KAK6171102.1"/>
    <property type="molecule type" value="Genomic_DNA"/>
</dbReference>
<sequence length="261" mass="30359">MANRKRSLLPDVYKQKRRCLIPVNKDVSGELVNEHDWDVPTDTKASLLFLKISFPQEKFEDRIPPILMKHQLYSIIHNRTIVDKHVNDLRESGDVKLFRLGADADESCIVFTEDYQRHCLQVMADLKIDQAIIDKFIETIVKKCKDISLDKETLINTYLFTDKEITELIKSSVLTVRDVGSWWLAIPNAGIFMKSFVKGRKFILTMLRKCKYKQVLQKELEQRKWPKLARLGIMYHVNDIIGADLVVRVQTTSGVLLRLKD</sequence>
<accession>A0AAN8P5R5</accession>
<protein>
    <recommendedName>
        <fullName evidence="4">Serine/threonine-protein kinase 19</fullName>
    </recommendedName>
</protein>
<gene>
    <name evidence="2" type="ORF">SNE40_019360</name>
</gene>
<dbReference type="InterPro" id="IPR018865">
    <property type="entry name" value="STK19-like"/>
</dbReference>
<dbReference type="Proteomes" id="UP001347796">
    <property type="component" value="Unassembled WGS sequence"/>
</dbReference>
<evidence type="ECO:0000313" key="2">
    <source>
        <dbReference type="EMBL" id="KAK6171102.1"/>
    </source>
</evidence>